<keyword evidence="7" id="KW-1185">Reference proteome</keyword>
<name>A0ABP3DKT2_9ACTN</name>
<dbReference type="PRINTS" id="PR00455">
    <property type="entry name" value="HTHTETR"/>
</dbReference>
<evidence type="ECO:0000256" key="1">
    <source>
        <dbReference type="ARBA" id="ARBA00023015"/>
    </source>
</evidence>
<dbReference type="Pfam" id="PF00440">
    <property type="entry name" value="TetR_N"/>
    <property type="match status" value="1"/>
</dbReference>
<keyword evidence="3" id="KW-0804">Transcription</keyword>
<evidence type="ECO:0000256" key="3">
    <source>
        <dbReference type="ARBA" id="ARBA00023163"/>
    </source>
</evidence>
<evidence type="ECO:0000256" key="2">
    <source>
        <dbReference type="ARBA" id="ARBA00023125"/>
    </source>
</evidence>
<evidence type="ECO:0000313" key="6">
    <source>
        <dbReference type="EMBL" id="GAA0235220.1"/>
    </source>
</evidence>
<comment type="caution">
    <text evidence="6">The sequence shown here is derived from an EMBL/GenBank/DDBJ whole genome shotgun (WGS) entry which is preliminary data.</text>
</comment>
<evidence type="ECO:0000259" key="5">
    <source>
        <dbReference type="PROSITE" id="PS50977"/>
    </source>
</evidence>
<protein>
    <recommendedName>
        <fullName evidence="5">HTH tetR-type domain-containing protein</fullName>
    </recommendedName>
</protein>
<dbReference type="InterPro" id="IPR001647">
    <property type="entry name" value="HTH_TetR"/>
</dbReference>
<evidence type="ECO:0000256" key="4">
    <source>
        <dbReference type="PROSITE-ProRule" id="PRU00335"/>
    </source>
</evidence>
<dbReference type="SUPFAM" id="SSF46689">
    <property type="entry name" value="Homeodomain-like"/>
    <property type="match status" value="1"/>
</dbReference>
<dbReference type="InterPro" id="IPR009057">
    <property type="entry name" value="Homeodomain-like_sf"/>
</dbReference>
<proteinExistence type="predicted"/>
<keyword evidence="2 4" id="KW-0238">DNA-binding</keyword>
<gene>
    <name evidence="6" type="ORF">GCM10009539_20670</name>
</gene>
<feature type="DNA-binding region" description="H-T-H motif" evidence="4">
    <location>
        <begin position="39"/>
        <end position="58"/>
    </location>
</feature>
<dbReference type="InterPro" id="IPR050109">
    <property type="entry name" value="HTH-type_TetR-like_transc_reg"/>
</dbReference>
<keyword evidence="1" id="KW-0805">Transcription regulation</keyword>
<dbReference type="Gene3D" id="1.10.357.10">
    <property type="entry name" value="Tetracycline Repressor, domain 2"/>
    <property type="match status" value="1"/>
</dbReference>
<dbReference type="PANTHER" id="PTHR30055">
    <property type="entry name" value="HTH-TYPE TRANSCRIPTIONAL REGULATOR RUTR"/>
    <property type="match status" value="1"/>
</dbReference>
<dbReference type="Proteomes" id="UP001500967">
    <property type="component" value="Unassembled WGS sequence"/>
</dbReference>
<sequence length="192" mass="21235">MWAVTDITSLRERRRLATAAEIEATALELFARSGSEHTTVDDIAAAAGVSPRTFFRYFPTKEDAALGVKRDFYAAVSERIPAGAVGLDELSRATAEALASFSAAFQHRMVRVRCLAEHDANLRHRALLLDAEQCRQRQQHLGGDVHARLLVETLAVALNAALDDWATRRHHGEDADLAEVFRAVCARQRALF</sequence>
<dbReference type="EMBL" id="BAAAGX010000007">
    <property type="protein sequence ID" value="GAA0235220.1"/>
    <property type="molecule type" value="Genomic_DNA"/>
</dbReference>
<accession>A0ABP3DKT2</accession>
<evidence type="ECO:0000313" key="7">
    <source>
        <dbReference type="Proteomes" id="UP001500967"/>
    </source>
</evidence>
<feature type="domain" description="HTH tetR-type" evidence="5">
    <location>
        <begin position="16"/>
        <end position="76"/>
    </location>
</feature>
<dbReference type="PROSITE" id="PS50977">
    <property type="entry name" value="HTH_TETR_2"/>
    <property type="match status" value="1"/>
</dbReference>
<reference evidence="7" key="1">
    <citation type="journal article" date="2019" name="Int. J. Syst. Evol. Microbiol.">
        <title>The Global Catalogue of Microorganisms (GCM) 10K type strain sequencing project: providing services to taxonomists for standard genome sequencing and annotation.</title>
        <authorList>
            <consortium name="The Broad Institute Genomics Platform"/>
            <consortium name="The Broad Institute Genome Sequencing Center for Infectious Disease"/>
            <person name="Wu L."/>
            <person name="Ma J."/>
        </authorList>
    </citation>
    <scope>NUCLEOTIDE SEQUENCE [LARGE SCALE GENOMIC DNA]</scope>
    <source>
        <strain evidence="7">JCM 10425</strain>
    </source>
</reference>
<dbReference type="PANTHER" id="PTHR30055:SF238">
    <property type="entry name" value="MYCOFACTOCIN BIOSYNTHESIS TRANSCRIPTIONAL REGULATOR MFTR-RELATED"/>
    <property type="match status" value="1"/>
</dbReference>
<organism evidence="6 7">
    <name type="scientific">Cryptosporangium japonicum</name>
    <dbReference type="NCBI Taxonomy" id="80872"/>
    <lineage>
        <taxon>Bacteria</taxon>
        <taxon>Bacillati</taxon>
        <taxon>Actinomycetota</taxon>
        <taxon>Actinomycetes</taxon>
        <taxon>Cryptosporangiales</taxon>
        <taxon>Cryptosporangiaceae</taxon>
        <taxon>Cryptosporangium</taxon>
    </lineage>
</organism>